<gene>
    <name evidence="11" type="ORF">ODALV1_LOCUS8484</name>
</gene>
<organism evidence="11 12">
    <name type="scientific">Orchesella dallaii</name>
    <dbReference type="NCBI Taxonomy" id="48710"/>
    <lineage>
        <taxon>Eukaryota</taxon>
        <taxon>Metazoa</taxon>
        <taxon>Ecdysozoa</taxon>
        <taxon>Arthropoda</taxon>
        <taxon>Hexapoda</taxon>
        <taxon>Collembola</taxon>
        <taxon>Entomobryomorpha</taxon>
        <taxon>Entomobryoidea</taxon>
        <taxon>Orchesellidae</taxon>
        <taxon>Orchesellinae</taxon>
        <taxon>Orchesella</taxon>
    </lineage>
</organism>
<dbReference type="Proteomes" id="UP001642540">
    <property type="component" value="Unassembled WGS sequence"/>
</dbReference>
<proteinExistence type="inferred from homology"/>
<evidence type="ECO:0000256" key="5">
    <source>
        <dbReference type="ARBA" id="ARBA00022792"/>
    </source>
</evidence>
<dbReference type="InterPro" id="IPR007992">
    <property type="entry name" value="CybS"/>
</dbReference>
<keyword evidence="10" id="KW-0349">Heme</keyword>
<dbReference type="EMBL" id="CAXLJM020000026">
    <property type="protein sequence ID" value="CAL8093369.1"/>
    <property type="molecule type" value="Genomic_DNA"/>
</dbReference>
<dbReference type="InterPro" id="IPR034804">
    <property type="entry name" value="SQR/QFR_C/D"/>
</dbReference>
<evidence type="ECO:0000256" key="4">
    <source>
        <dbReference type="ARBA" id="ARBA00022692"/>
    </source>
</evidence>
<keyword evidence="6 10" id="KW-0809">Transit peptide</keyword>
<keyword evidence="10" id="KW-0408">Iron</keyword>
<evidence type="ECO:0000256" key="1">
    <source>
        <dbReference type="ARBA" id="ARBA00004448"/>
    </source>
</evidence>
<evidence type="ECO:0000256" key="7">
    <source>
        <dbReference type="ARBA" id="ARBA00022989"/>
    </source>
</evidence>
<comment type="caution">
    <text evidence="11">The sequence shown here is derived from an EMBL/GenBank/DDBJ whole genome shotgun (WGS) entry which is preliminary data.</text>
</comment>
<evidence type="ECO:0000256" key="8">
    <source>
        <dbReference type="ARBA" id="ARBA00023128"/>
    </source>
</evidence>
<name>A0ABP1Q8F5_9HEXA</name>
<comment type="subcellular location">
    <subcellularLocation>
        <location evidence="1 10">Mitochondrion inner membrane</location>
        <topology evidence="1 10">Multi-pass membrane protein</topology>
    </subcellularLocation>
</comment>
<sequence>MYYLIGRAFQNQSIILRAFPGAIASCRGAAAVCANNNIITGFNISTTSTIGRRDYFKWTKPATTESTLLSKSNGLSTEISKRLSSTGDHVTLWTAERVLTGILVPLVPITFLLPSQPLEYLLAFGFTLHSHWGIEAIVVDYVREAMFGPVIPKLALAAVYGLSALTLGGLFYFIYSDVGLIQAIKMLWKL</sequence>
<protein>
    <recommendedName>
        <fullName evidence="10">Succinate dehydrogenase [ubiquinone] cytochrome b small subunit</fullName>
    </recommendedName>
</protein>
<dbReference type="Pfam" id="PF05328">
    <property type="entry name" value="CybS"/>
    <property type="match status" value="1"/>
</dbReference>
<evidence type="ECO:0000313" key="12">
    <source>
        <dbReference type="Proteomes" id="UP001642540"/>
    </source>
</evidence>
<keyword evidence="4 10" id="KW-0812">Transmembrane</keyword>
<evidence type="ECO:0000256" key="9">
    <source>
        <dbReference type="ARBA" id="ARBA00023136"/>
    </source>
</evidence>
<keyword evidence="10" id="KW-0816">Tricarboxylic acid cycle</keyword>
<evidence type="ECO:0000256" key="10">
    <source>
        <dbReference type="RuleBase" id="RU364031"/>
    </source>
</evidence>
<keyword evidence="7 10" id="KW-1133">Transmembrane helix</keyword>
<evidence type="ECO:0000313" key="11">
    <source>
        <dbReference type="EMBL" id="CAL8093369.1"/>
    </source>
</evidence>
<dbReference type="Gene3D" id="1.20.1300.10">
    <property type="entry name" value="Fumarate reductase/succinate dehydrogenase, transmembrane subunit"/>
    <property type="match status" value="1"/>
</dbReference>
<comment type="function">
    <text evidence="10">Membrane-anchoring subunit of succinate dehydrogenase (SDH) that is involved in complex II of the mitochondrial electron transport chain and is responsible for transferring electrons from succinate to ubiquinone (coenzyme Q).</text>
</comment>
<keyword evidence="3 10" id="KW-0813">Transport</keyword>
<evidence type="ECO:0000256" key="3">
    <source>
        <dbReference type="ARBA" id="ARBA00022448"/>
    </source>
</evidence>
<evidence type="ECO:0000256" key="6">
    <source>
        <dbReference type="ARBA" id="ARBA00022946"/>
    </source>
</evidence>
<keyword evidence="8 10" id="KW-0496">Mitochondrion</keyword>
<accession>A0ABP1Q8F5</accession>
<feature type="transmembrane region" description="Helical" evidence="10">
    <location>
        <begin position="154"/>
        <end position="175"/>
    </location>
</feature>
<dbReference type="PANTHER" id="PTHR13337">
    <property type="entry name" value="SUCCINATE DEHYDROGENASE"/>
    <property type="match status" value="1"/>
</dbReference>
<comment type="similarity">
    <text evidence="2 10">Belongs to the CybS family.</text>
</comment>
<keyword evidence="10" id="KW-0249">Electron transport</keyword>
<dbReference type="CDD" id="cd03496">
    <property type="entry name" value="SQR_TypeC_CybS"/>
    <property type="match status" value="1"/>
</dbReference>
<keyword evidence="5 10" id="KW-0999">Mitochondrion inner membrane</keyword>
<evidence type="ECO:0000256" key="2">
    <source>
        <dbReference type="ARBA" id="ARBA00007294"/>
    </source>
</evidence>
<keyword evidence="12" id="KW-1185">Reference proteome</keyword>
<dbReference type="PANTHER" id="PTHR13337:SF2">
    <property type="entry name" value="SUCCINATE DEHYDROGENASE [UBIQUINONE] CYTOCHROME B SMALL SUBUNIT, MITOCHONDRIAL"/>
    <property type="match status" value="1"/>
</dbReference>
<keyword evidence="10" id="KW-0479">Metal-binding</keyword>
<reference evidence="11 12" key="1">
    <citation type="submission" date="2024-08" db="EMBL/GenBank/DDBJ databases">
        <authorList>
            <person name="Cucini C."/>
            <person name="Frati F."/>
        </authorList>
    </citation>
    <scope>NUCLEOTIDE SEQUENCE [LARGE SCALE GENOMIC DNA]</scope>
</reference>
<keyword evidence="9 10" id="KW-0472">Membrane</keyword>
<comment type="caution">
    <text evidence="10">Lacks conserved residue(s) required for the propagation of feature annotation.</text>
</comment>